<feature type="domain" description="UvrD-like helicase C-terminal" evidence="2">
    <location>
        <begin position="146"/>
        <end position="189"/>
    </location>
</feature>
<evidence type="ECO:0000313" key="4">
    <source>
        <dbReference type="Proteomes" id="UP000228593"/>
    </source>
</evidence>
<dbReference type="InterPro" id="IPR004291">
    <property type="entry name" value="Transposase_IS66_central"/>
</dbReference>
<dbReference type="RefSeq" id="WP_143752723.1">
    <property type="nucleotide sequence ID" value="NZ_PDOB01000079.1"/>
</dbReference>
<dbReference type="Gene3D" id="2.30.30.940">
    <property type="match status" value="1"/>
</dbReference>
<proteinExistence type="predicted"/>
<dbReference type="OrthoDB" id="9803432at2"/>
<protein>
    <submittedName>
        <fullName evidence="3">Uncharacterized protein</fullName>
    </submittedName>
</protein>
<evidence type="ECO:0000313" key="3">
    <source>
        <dbReference type="EMBL" id="PIL37796.1"/>
    </source>
</evidence>
<reference evidence="3 4" key="1">
    <citation type="submission" date="2017-10" db="EMBL/GenBank/DDBJ databases">
        <title>Massilia psychrophilum sp. nov., a novel purple-pigmented bacterium isolated from Tianshan glacier, Xinjiang Municipality, China.</title>
        <authorList>
            <person name="Wang H."/>
        </authorList>
    </citation>
    <scope>NUCLEOTIDE SEQUENCE [LARGE SCALE GENOMIC DNA]</scope>
    <source>
        <strain evidence="3 4">JCM 30813</strain>
    </source>
</reference>
<dbReference type="Gene3D" id="3.40.50.300">
    <property type="entry name" value="P-loop containing nucleotide triphosphate hydrolases"/>
    <property type="match status" value="1"/>
</dbReference>
<dbReference type="InterPro" id="IPR027417">
    <property type="entry name" value="P-loop_NTPase"/>
</dbReference>
<dbReference type="Proteomes" id="UP000228593">
    <property type="component" value="Unassembled WGS sequence"/>
</dbReference>
<keyword evidence="4" id="KW-1185">Reference proteome</keyword>
<sequence>GPVKQSVAFNLLKRFRLYADAVLLFIADHAVPFTNNIGERAVRMPKVKQKISGCFRLLSVYLDEFQSMAGTGFYLGDQLLCTRNLWDWGLQNGSLGRLVEIEDTPRLLTNAEGAEIGHAIAWVLWDDGERRPVLESMLDDLELGNAVTVHKAQGSQWRRVIVVLTGSRVLDRTLIYTAMTRAQSQVILVGNPVAAQRAVEELPRAHTRMVGLDSLLDEYMTELALASEAA</sequence>
<dbReference type="AlphaFoldDB" id="A0A2G8SVI7"/>
<comment type="caution">
    <text evidence="3">The sequence shown here is derived from an EMBL/GenBank/DDBJ whole genome shotgun (WGS) entry which is preliminary data.</text>
</comment>
<organism evidence="3 4">
    <name type="scientific">Massilia psychrophila</name>
    <dbReference type="NCBI Taxonomy" id="1603353"/>
    <lineage>
        <taxon>Bacteria</taxon>
        <taxon>Pseudomonadati</taxon>
        <taxon>Pseudomonadota</taxon>
        <taxon>Betaproteobacteria</taxon>
        <taxon>Burkholderiales</taxon>
        <taxon>Oxalobacteraceae</taxon>
        <taxon>Telluria group</taxon>
        <taxon>Massilia</taxon>
    </lineage>
</organism>
<evidence type="ECO:0000259" key="1">
    <source>
        <dbReference type="Pfam" id="PF03050"/>
    </source>
</evidence>
<name>A0A2G8SVI7_9BURK</name>
<feature type="non-terminal residue" evidence="3">
    <location>
        <position position="1"/>
    </location>
</feature>
<dbReference type="Pfam" id="PF13538">
    <property type="entry name" value="UvrD_C_2"/>
    <property type="match status" value="1"/>
</dbReference>
<evidence type="ECO:0000259" key="2">
    <source>
        <dbReference type="Pfam" id="PF13538"/>
    </source>
</evidence>
<accession>A0A2G8SVI7</accession>
<feature type="domain" description="Transposase IS66 central" evidence="1">
    <location>
        <begin position="5"/>
        <end position="56"/>
    </location>
</feature>
<dbReference type="EMBL" id="PDOB01000079">
    <property type="protein sequence ID" value="PIL37796.1"/>
    <property type="molecule type" value="Genomic_DNA"/>
</dbReference>
<dbReference type="SUPFAM" id="SSF52540">
    <property type="entry name" value="P-loop containing nucleoside triphosphate hydrolases"/>
    <property type="match status" value="1"/>
</dbReference>
<dbReference type="Pfam" id="PF03050">
    <property type="entry name" value="DDE_Tnp_IS66"/>
    <property type="match status" value="1"/>
</dbReference>
<dbReference type="InterPro" id="IPR027785">
    <property type="entry name" value="UvrD-like_helicase_C"/>
</dbReference>
<gene>
    <name evidence="3" type="ORF">CR103_21610</name>
</gene>
<dbReference type="CDD" id="cd18809">
    <property type="entry name" value="SF1_C_RecD"/>
    <property type="match status" value="1"/>
</dbReference>